<dbReference type="Pfam" id="PF11331">
    <property type="entry name" value="Zn_ribbon_12"/>
    <property type="match status" value="1"/>
</dbReference>
<organism evidence="5 7">
    <name type="scientific">Nelumbo nucifera</name>
    <name type="common">Sacred lotus</name>
    <dbReference type="NCBI Taxonomy" id="4432"/>
    <lineage>
        <taxon>Eukaryota</taxon>
        <taxon>Viridiplantae</taxon>
        <taxon>Streptophyta</taxon>
        <taxon>Embryophyta</taxon>
        <taxon>Tracheophyta</taxon>
        <taxon>Spermatophyta</taxon>
        <taxon>Magnoliopsida</taxon>
        <taxon>Proteales</taxon>
        <taxon>Nelumbonaceae</taxon>
        <taxon>Nelumbo</taxon>
    </lineage>
</organism>
<evidence type="ECO:0000259" key="4">
    <source>
        <dbReference type="Pfam" id="PF22910"/>
    </source>
</evidence>
<dbReference type="InterPro" id="IPR055126">
    <property type="entry name" value="EDR4-like_N"/>
</dbReference>
<evidence type="ECO:0000313" key="7">
    <source>
        <dbReference type="RefSeq" id="XP_010244540.1"/>
    </source>
</evidence>
<dbReference type="AlphaFoldDB" id="A0A1U7YY98"/>
<dbReference type="RefSeq" id="XP_010244539.1">
    <property type="nucleotide sequence ID" value="XM_010246237.2"/>
</dbReference>
<sequence length="802" mass="89647">MTRRTATGVRLVKCPKCLVVLQESAPLYKCGGCDTILQAKIHKDGKSVTPEELEKNPMQKNGPEANFEDKESANSSKKTTPCMGESPPRLKSRKEEIEPGDCNEVSPGNRKYPNELTTSSDLDFSLQKESSPEAGANIEVKRNNKNSSNLRCPSPDSQLSSKGRSSTSAIQKVSDEGNPSKPNSFPSNEQVEQSQKISAHDFNHITPRDTVETIEPIDHGMTSEELIGTLQGISKSPTRSSYAYDGSVSSYDNWDDMLSVDFLGTKDRAMRNSSKVQSQAREFFSMSSSVSEHGPASMEGLNKDNDELQEPIRQGIQAQGNLKSQGVKGFHPVQHWRRSEKDGFLSRKAFYTRGLPTFYENGSSSNYGHQNYKHSSSLYSSDKFEYCEQMELLRKIDELREQFNRLYNQRGKLKGRVIARCSQEKQRPLYYNYKKPDSETLRFYDGKYSQYPCGAYMPVNSGHQQCKYVQTPFSGQATHCQHHVDYSCLRCCSEDWQCLTQFPSASLCYNKGPCGSHPGLRSCDPYTSTSASPQQHKDSNFHPCGCKTLSHEQRLDHEVQKSYFREKHHSNKRHCLPIGGGAPFITCHSCRELVHLPADSLAQKRCLRLQCGACSNILSFSLFKRGHIIPYTSSQMFFPPSEVGNSNDATAGMKVASSSHSRDYPPGDPVSYSEEYGLPSCKSFSTDGEPAFLPHRLPRLQSNTGVKMDPLSSWPKTVEERNNSALKEPWNMFKNSGEASTSSSQYSNAKKLEKLSMEVEVVQTASPLHRLMGYSSPSEMIYGTAAVSDACSDPERKLLSRV</sequence>
<feature type="compositionally biased region" description="Polar residues" evidence="2">
    <location>
        <begin position="180"/>
        <end position="197"/>
    </location>
</feature>
<dbReference type="Proteomes" id="UP000189703">
    <property type="component" value="Unplaced"/>
</dbReference>
<dbReference type="Pfam" id="PF22910">
    <property type="entry name" value="EDR4-like_1st"/>
    <property type="match status" value="1"/>
</dbReference>
<feature type="domain" description="Enhanced disease resistance 4-like N-terminal" evidence="4">
    <location>
        <begin position="9"/>
        <end position="39"/>
    </location>
</feature>
<keyword evidence="5" id="KW-1185">Reference proteome</keyword>
<dbReference type="GO" id="GO:1900150">
    <property type="term" value="P:regulation of defense response to fungus"/>
    <property type="evidence" value="ECO:0007669"/>
    <property type="project" value="InterPro"/>
</dbReference>
<dbReference type="RefSeq" id="XP_010244540.1">
    <property type="nucleotide sequence ID" value="XM_010246238.1"/>
</dbReference>
<dbReference type="PANTHER" id="PTHR31105:SF38">
    <property type="entry name" value="PROTEIN ENHANCED DISEASE RESISTANCE 4"/>
    <property type="match status" value="1"/>
</dbReference>
<evidence type="ECO:0000313" key="5">
    <source>
        <dbReference type="Proteomes" id="UP000189703"/>
    </source>
</evidence>
<feature type="coiled-coil region" evidence="1">
    <location>
        <begin position="389"/>
        <end position="416"/>
    </location>
</feature>
<feature type="compositionally biased region" description="Basic and acidic residues" evidence="2">
    <location>
        <begin position="198"/>
        <end position="210"/>
    </location>
</feature>
<protein>
    <submittedName>
        <fullName evidence="6 7">Protein ENHANCED DISEASE RESISTANCE 4-like isoform X1</fullName>
    </submittedName>
</protein>
<proteinExistence type="predicted"/>
<evidence type="ECO:0000259" key="3">
    <source>
        <dbReference type="Pfam" id="PF11331"/>
    </source>
</evidence>
<feature type="domain" description="Probable zinc-ribbon" evidence="3">
    <location>
        <begin position="580"/>
        <end position="622"/>
    </location>
</feature>
<name>A0A1U7YY98_NELNU</name>
<keyword evidence="1" id="KW-0175">Coiled coil</keyword>
<evidence type="ECO:0000313" key="6">
    <source>
        <dbReference type="RefSeq" id="XP_010244539.1"/>
    </source>
</evidence>
<evidence type="ECO:0000256" key="2">
    <source>
        <dbReference type="SAM" id="MobiDB-lite"/>
    </source>
</evidence>
<dbReference type="eggNOG" id="ENOG502QS0Z">
    <property type="taxonomic scope" value="Eukaryota"/>
</dbReference>
<reference evidence="6 7" key="1">
    <citation type="submission" date="2025-04" db="UniProtKB">
        <authorList>
            <consortium name="RefSeq"/>
        </authorList>
    </citation>
    <scope>IDENTIFICATION</scope>
</reference>
<dbReference type="PANTHER" id="PTHR31105">
    <property type="entry name" value="EXTRA-LARGE G-PROTEIN-LIKE"/>
    <property type="match status" value="1"/>
</dbReference>
<dbReference type="KEGG" id="nnu:104588353"/>
<evidence type="ECO:0000256" key="1">
    <source>
        <dbReference type="SAM" id="Coils"/>
    </source>
</evidence>
<gene>
    <name evidence="6 7" type="primary">LOC104588353</name>
</gene>
<dbReference type="OMA" id="YPVRCSH"/>
<dbReference type="GeneID" id="104588353"/>
<feature type="region of interest" description="Disordered" evidence="2">
    <location>
        <begin position="46"/>
        <end position="210"/>
    </location>
</feature>
<dbReference type="OrthoDB" id="1930285at2759"/>
<feature type="compositionally biased region" description="Polar residues" evidence="2">
    <location>
        <begin position="145"/>
        <end position="171"/>
    </location>
</feature>
<dbReference type="InterPro" id="IPR040244">
    <property type="entry name" value="EDR4-like"/>
</dbReference>
<dbReference type="InterPro" id="IPR021480">
    <property type="entry name" value="Zinc_ribbon_12"/>
</dbReference>
<accession>A0A1U7YY98</accession>